<dbReference type="AlphaFoldDB" id="A0A841AKB0"/>
<comment type="caution">
    <text evidence="2">The sequence shown here is derived from an EMBL/GenBank/DDBJ whole genome shotgun (WGS) entry which is preliminary data.</text>
</comment>
<evidence type="ECO:0000313" key="3">
    <source>
        <dbReference type="Proteomes" id="UP000536685"/>
    </source>
</evidence>
<accession>A0A841AKB0</accession>
<dbReference type="RefSeq" id="WP_425489158.1">
    <property type="nucleotide sequence ID" value="NZ_JACHMJ010000001.1"/>
</dbReference>
<sequence>MVRPTLAAGGFVAEPVEAWWARRQWSKGAAVPYAVGTYRGDWERYPVLIRQYHPDLNGGITLTQIPPLAEVLLVWQCDGGHTFVATPEEQRNRPGRERRRSSWCPECAALAAPKRIVQPAAPVDVAPPYACGHPRDPNRIEAGDDDRCYLCRRLDGSAVTRERLLAIVTPGQRDDLAVETGTARAYRWVCSRGHGTWESTVERMLAGRGCRVCRNAAAGADRVAVGEAFVSALAPKPASSVEADLRARIAERFDFDLANTAIRVAKPFFNNLEIWPDIIVPELRVAIEYDSVGRHGLEHVGRHEEKDRRKDRMLRAAGWEVIRVRTGRLQPLGPHDLVVGSVSNRLIDRLDEELAAIAGELLVAAYRR</sequence>
<dbReference type="InterPro" id="IPR011335">
    <property type="entry name" value="Restrct_endonuc-II-like"/>
</dbReference>
<dbReference type="Gene3D" id="3.40.960.10">
    <property type="entry name" value="VSR Endonuclease"/>
    <property type="match status" value="1"/>
</dbReference>
<protein>
    <recommendedName>
        <fullName evidence="1">Treble clef zinc finger domain-containing protein</fullName>
    </recommendedName>
</protein>
<dbReference type="EMBL" id="JACHMJ010000001">
    <property type="protein sequence ID" value="MBB5843657.1"/>
    <property type="molecule type" value="Genomic_DNA"/>
</dbReference>
<dbReference type="InterPro" id="IPR025487">
    <property type="entry name" value="DUF4379"/>
</dbReference>
<organism evidence="2 3">
    <name type="scientific">Conyzicola lurida</name>
    <dbReference type="NCBI Taxonomy" id="1172621"/>
    <lineage>
        <taxon>Bacteria</taxon>
        <taxon>Bacillati</taxon>
        <taxon>Actinomycetota</taxon>
        <taxon>Actinomycetes</taxon>
        <taxon>Micrococcales</taxon>
        <taxon>Microbacteriaceae</taxon>
        <taxon>Conyzicola</taxon>
    </lineage>
</organism>
<evidence type="ECO:0000313" key="2">
    <source>
        <dbReference type="EMBL" id="MBB5843657.1"/>
    </source>
</evidence>
<dbReference type="Proteomes" id="UP000536685">
    <property type="component" value="Unassembled WGS sequence"/>
</dbReference>
<name>A0A841AKB0_9MICO</name>
<evidence type="ECO:0000259" key="1">
    <source>
        <dbReference type="Pfam" id="PF14311"/>
    </source>
</evidence>
<gene>
    <name evidence="2" type="ORF">HD599_001980</name>
</gene>
<reference evidence="2 3" key="1">
    <citation type="submission" date="2020-08" db="EMBL/GenBank/DDBJ databases">
        <title>Sequencing the genomes of 1000 actinobacteria strains.</title>
        <authorList>
            <person name="Klenk H.-P."/>
        </authorList>
    </citation>
    <scope>NUCLEOTIDE SEQUENCE [LARGE SCALE GENOMIC DNA]</scope>
    <source>
        <strain evidence="2 3">DSM 105784</strain>
    </source>
</reference>
<keyword evidence="3" id="KW-1185">Reference proteome</keyword>
<feature type="domain" description="Treble clef zinc finger" evidence="1">
    <location>
        <begin position="48"/>
        <end position="108"/>
    </location>
</feature>
<dbReference type="SUPFAM" id="SSF52980">
    <property type="entry name" value="Restriction endonuclease-like"/>
    <property type="match status" value="1"/>
</dbReference>
<dbReference type="Pfam" id="PF14311">
    <property type="entry name" value="DUF4379"/>
    <property type="match status" value="1"/>
</dbReference>
<proteinExistence type="predicted"/>